<dbReference type="OrthoDB" id="8564106at2"/>
<evidence type="ECO:0000256" key="1">
    <source>
        <dbReference type="SAM" id="MobiDB-lite"/>
    </source>
</evidence>
<evidence type="ECO:0000256" key="2">
    <source>
        <dbReference type="SAM" id="Phobius"/>
    </source>
</evidence>
<dbReference type="KEGG" id="nlc:EBAPG3_013720"/>
<feature type="compositionally biased region" description="Basic and acidic residues" evidence="1">
    <location>
        <begin position="92"/>
        <end position="115"/>
    </location>
</feature>
<gene>
    <name evidence="3" type="ORF">EBAPG3_013720</name>
</gene>
<evidence type="ECO:0000313" key="3">
    <source>
        <dbReference type="EMBL" id="ARO88738.1"/>
    </source>
</evidence>
<keyword evidence="2" id="KW-0812">Transmembrane</keyword>
<organism evidence="3 4">
    <name type="scientific">Nitrosospira lacus</name>
    <dbReference type="NCBI Taxonomy" id="1288494"/>
    <lineage>
        <taxon>Bacteria</taxon>
        <taxon>Pseudomonadati</taxon>
        <taxon>Pseudomonadota</taxon>
        <taxon>Betaproteobacteria</taxon>
        <taxon>Nitrosomonadales</taxon>
        <taxon>Nitrosomonadaceae</taxon>
        <taxon>Nitrosospira</taxon>
    </lineage>
</organism>
<reference evidence="3 4" key="1">
    <citation type="journal article" date="2015" name="Int. J. Syst. Evol. Microbiol.">
        <title>Nitrosospira lacus sp. nov., a psychrotolerant, ammonia-oxidizing bacterium from sandy lake sediment.</title>
        <authorList>
            <person name="Urakawa H."/>
            <person name="Garcia J.C."/>
            <person name="Nielsen J.L."/>
            <person name="Le V.Q."/>
            <person name="Kozlowski J.A."/>
            <person name="Stein L.Y."/>
            <person name="Lim C.K."/>
            <person name="Pommerening-Roser A."/>
            <person name="Martens-Habbena W."/>
            <person name="Stahl D.A."/>
            <person name="Klotz M.G."/>
        </authorList>
    </citation>
    <scope>NUCLEOTIDE SEQUENCE [LARGE SCALE GENOMIC DNA]</scope>
    <source>
        <strain evidence="3 4">APG3</strain>
    </source>
</reference>
<feature type="transmembrane region" description="Helical" evidence="2">
    <location>
        <begin position="21"/>
        <end position="38"/>
    </location>
</feature>
<keyword evidence="4" id="KW-1185">Reference proteome</keyword>
<keyword evidence="2" id="KW-1133">Transmembrane helix</keyword>
<proteinExistence type="predicted"/>
<accession>A0A1W6SSF0</accession>
<dbReference type="EMBL" id="CP021106">
    <property type="protein sequence ID" value="ARO88738.1"/>
    <property type="molecule type" value="Genomic_DNA"/>
</dbReference>
<sequence>MNYSATARNEAPRSLRLITRSGFGMLGLISILFIYGSAHAQTGPMDSPPIGQSGAGQYKSGKTPMGQEDEAIKKGERRKSEAARKKPGSSSEKQETKPGTESIIDRDKRESHEGSGPDPLGRY</sequence>
<evidence type="ECO:0000313" key="4">
    <source>
        <dbReference type="Proteomes" id="UP000012179"/>
    </source>
</evidence>
<protein>
    <recommendedName>
        <fullName evidence="5">Transmembrane protein</fullName>
    </recommendedName>
</protein>
<name>A0A1W6SSF0_9PROT</name>
<keyword evidence="2" id="KW-0472">Membrane</keyword>
<evidence type="ECO:0008006" key="5">
    <source>
        <dbReference type="Google" id="ProtNLM"/>
    </source>
</evidence>
<dbReference type="AlphaFoldDB" id="A0A1W6SSF0"/>
<dbReference type="RefSeq" id="WP_040852916.1">
    <property type="nucleotide sequence ID" value="NZ_CP021106.3"/>
</dbReference>
<dbReference type="Proteomes" id="UP000012179">
    <property type="component" value="Chromosome"/>
</dbReference>
<feature type="compositionally biased region" description="Basic and acidic residues" evidence="1">
    <location>
        <begin position="70"/>
        <end position="84"/>
    </location>
</feature>
<feature type="region of interest" description="Disordered" evidence="1">
    <location>
        <begin position="39"/>
        <end position="123"/>
    </location>
</feature>